<feature type="transmembrane region" description="Helical" evidence="7">
    <location>
        <begin position="132"/>
        <end position="153"/>
    </location>
</feature>
<keyword evidence="6" id="KW-0479">Metal-binding</keyword>
<dbReference type="PANTHER" id="PTHR20855:SF129">
    <property type="entry name" value="HEMOLYSIN-3 HOMOLOG"/>
    <property type="match status" value="1"/>
</dbReference>
<evidence type="ECO:0000256" key="2">
    <source>
        <dbReference type="ARBA" id="ARBA00008488"/>
    </source>
</evidence>
<comment type="similarity">
    <text evidence="2">Belongs to the UPF0073 (Hly-III) family.</text>
</comment>
<gene>
    <name evidence="8" type="ORF">FC14_GL001389</name>
</gene>
<feature type="transmembrane region" description="Helical" evidence="7">
    <location>
        <begin position="106"/>
        <end position="125"/>
    </location>
</feature>
<dbReference type="NCBIfam" id="TIGR01065">
    <property type="entry name" value="hlyIII"/>
    <property type="match status" value="1"/>
</dbReference>
<feature type="transmembrane region" description="Helical" evidence="7">
    <location>
        <begin position="190"/>
        <end position="208"/>
    </location>
</feature>
<evidence type="ECO:0000313" key="8">
    <source>
        <dbReference type="EMBL" id="KRM65421.1"/>
    </source>
</evidence>
<dbReference type="Proteomes" id="UP000051008">
    <property type="component" value="Unassembled WGS sequence"/>
</dbReference>
<keyword evidence="5 7" id="KW-0472">Membrane</keyword>
<dbReference type="GO" id="GO:0046872">
    <property type="term" value="F:metal ion binding"/>
    <property type="evidence" value="ECO:0007669"/>
    <property type="project" value="UniProtKB-KW"/>
</dbReference>
<feature type="transmembrane region" description="Helical" evidence="7">
    <location>
        <begin position="82"/>
        <end position="100"/>
    </location>
</feature>
<evidence type="ECO:0000256" key="4">
    <source>
        <dbReference type="ARBA" id="ARBA00022989"/>
    </source>
</evidence>
<feature type="transmembrane region" description="Helical" evidence="7">
    <location>
        <begin position="12"/>
        <end position="33"/>
    </location>
</feature>
<dbReference type="GO" id="GO:0140911">
    <property type="term" value="F:pore-forming activity"/>
    <property type="evidence" value="ECO:0007669"/>
    <property type="project" value="InterPro"/>
</dbReference>
<comment type="caution">
    <text evidence="8">The sequence shown here is derived from an EMBL/GenBank/DDBJ whole genome shotgun (WGS) entry which is preliminary data.</text>
</comment>
<comment type="subcellular location">
    <subcellularLocation>
        <location evidence="1">Endomembrane system</location>
        <topology evidence="1">Multi-pass membrane protein</topology>
    </subcellularLocation>
</comment>
<dbReference type="AlphaFoldDB" id="A0A0R2AE44"/>
<evidence type="ECO:0000256" key="5">
    <source>
        <dbReference type="ARBA" id="ARBA00023136"/>
    </source>
</evidence>
<dbReference type="Pfam" id="PF03006">
    <property type="entry name" value="HlyIII"/>
    <property type="match status" value="1"/>
</dbReference>
<feature type="binding site" evidence="6">
    <location>
        <position position="65"/>
    </location>
    <ligand>
        <name>Zn(2+)</name>
        <dbReference type="ChEBI" id="CHEBI:29105"/>
    </ligand>
</feature>
<feature type="binding site" evidence="6">
    <location>
        <position position="191"/>
    </location>
    <ligand>
        <name>Zn(2+)</name>
        <dbReference type="ChEBI" id="CHEBI:29105"/>
    </ligand>
</feature>
<keyword evidence="9" id="KW-1185">Reference proteome</keyword>
<dbReference type="PATRIC" id="fig|1423718.3.peg.1450"/>
<keyword evidence="3 7" id="KW-0812">Transmembrane</keyword>
<dbReference type="RefSeq" id="WP_056976214.1">
    <property type="nucleotide sequence ID" value="NZ_AYYP01000015.1"/>
</dbReference>
<name>A0A0R2AE44_9LACO</name>
<dbReference type="InterPro" id="IPR004254">
    <property type="entry name" value="AdipoR/HlyIII-related"/>
</dbReference>
<reference evidence="8 9" key="1">
    <citation type="journal article" date="2015" name="Genome Announc.">
        <title>Expanding the biotechnology potential of lactobacilli through comparative genomics of 213 strains and associated genera.</title>
        <authorList>
            <person name="Sun Z."/>
            <person name="Harris H.M."/>
            <person name="McCann A."/>
            <person name="Guo C."/>
            <person name="Argimon S."/>
            <person name="Zhang W."/>
            <person name="Yang X."/>
            <person name="Jeffery I.B."/>
            <person name="Cooney J.C."/>
            <person name="Kagawa T.F."/>
            <person name="Liu W."/>
            <person name="Song Y."/>
            <person name="Salvetti E."/>
            <person name="Wrobel A."/>
            <person name="Rasinkangas P."/>
            <person name="Parkhill J."/>
            <person name="Rea M.C."/>
            <person name="O'Sullivan O."/>
            <person name="Ritari J."/>
            <person name="Douillard F.P."/>
            <person name="Paul Ross R."/>
            <person name="Yang R."/>
            <person name="Briner A.E."/>
            <person name="Felis G.E."/>
            <person name="de Vos W.M."/>
            <person name="Barrangou R."/>
            <person name="Klaenhammer T.R."/>
            <person name="Caufield P.W."/>
            <person name="Cui Y."/>
            <person name="Zhang H."/>
            <person name="O'Toole P.W."/>
        </authorList>
    </citation>
    <scope>NUCLEOTIDE SEQUENCE [LARGE SCALE GENOMIC DNA]</scope>
    <source>
        <strain evidence="8 9">DSM 20509</strain>
    </source>
</reference>
<dbReference type="PANTHER" id="PTHR20855">
    <property type="entry name" value="ADIPOR/PROGESTIN RECEPTOR-RELATED"/>
    <property type="match status" value="1"/>
</dbReference>
<protein>
    <submittedName>
        <fullName evidence="8">Hemolysin III</fullName>
    </submittedName>
</protein>
<keyword evidence="4 7" id="KW-1133">Transmembrane helix</keyword>
<feature type="transmembrane region" description="Helical" evidence="7">
    <location>
        <begin position="159"/>
        <end position="178"/>
    </location>
</feature>
<evidence type="ECO:0000313" key="9">
    <source>
        <dbReference type="Proteomes" id="UP000051008"/>
    </source>
</evidence>
<evidence type="ECO:0000256" key="1">
    <source>
        <dbReference type="ARBA" id="ARBA00004127"/>
    </source>
</evidence>
<dbReference type="OrthoDB" id="9813689at2"/>
<evidence type="ECO:0000256" key="3">
    <source>
        <dbReference type="ARBA" id="ARBA00022692"/>
    </source>
</evidence>
<dbReference type="GO" id="GO:0012505">
    <property type="term" value="C:endomembrane system"/>
    <property type="evidence" value="ECO:0007669"/>
    <property type="project" value="UniProtKB-SubCell"/>
</dbReference>
<accession>A0A0R2AE44</accession>
<proteinExistence type="inferred from homology"/>
<evidence type="ECO:0000256" key="6">
    <source>
        <dbReference type="PIRSR" id="PIRSR604254-1"/>
    </source>
</evidence>
<dbReference type="EMBL" id="AYYP01000015">
    <property type="protein sequence ID" value="KRM65421.1"/>
    <property type="molecule type" value="Genomic_DNA"/>
</dbReference>
<keyword evidence="6" id="KW-0862">Zinc</keyword>
<evidence type="ECO:0000256" key="7">
    <source>
        <dbReference type="SAM" id="Phobius"/>
    </source>
</evidence>
<organism evidence="8 9">
    <name type="scientific">Ligilactobacillus agilis DSM 20509</name>
    <dbReference type="NCBI Taxonomy" id="1423718"/>
    <lineage>
        <taxon>Bacteria</taxon>
        <taxon>Bacillati</taxon>
        <taxon>Bacillota</taxon>
        <taxon>Bacilli</taxon>
        <taxon>Lactobacillales</taxon>
        <taxon>Lactobacillaceae</taxon>
        <taxon>Ligilactobacillus</taxon>
    </lineage>
</organism>
<feature type="binding site" evidence="6">
    <location>
        <position position="187"/>
    </location>
    <ligand>
        <name>Zn(2+)</name>
        <dbReference type="ChEBI" id="CHEBI:29105"/>
    </ligand>
</feature>
<sequence>MDRKSQIINEVLSAVSHGIGVGLSIAGLVFLIIKGVAANSGQALFAYLVYGISLLGLYSFSMLFHSLYFTRARRLFQIFDHCGIFLLIAGTYTPYCLLAIKGSLGLGLLIIIWLLAIFGIIYHILAKKRLQWIETLTFVIMGWLCLVGARPLAQALGSHGLTLLVFGGIVFTLGALVYSIKGVKYAHVYWHFFVMLGSLLMFFSIYYYI</sequence>
<feature type="transmembrane region" description="Helical" evidence="7">
    <location>
        <begin position="45"/>
        <end position="70"/>
    </location>
</feature>
<dbReference type="GO" id="GO:0016020">
    <property type="term" value="C:membrane"/>
    <property type="evidence" value="ECO:0007669"/>
    <property type="project" value="InterPro"/>
</dbReference>
<dbReference type="InterPro" id="IPR005744">
    <property type="entry name" value="Hy-lIII"/>
</dbReference>